<reference evidence="2 3" key="1">
    <citation type="submission" date="2019-10" db="EMBL/GenBank/DDBJ databases">
        <authorList>
            <person name="Palmer J.M."/>
        </authorList>
    </citation>
    <scope>NUCLEOTIDE SEQUENCE [LARGE SCALE GENOMIC DNA]</scope>
    <source>
        <strain evidence="2 3">TWF694</strain>
    </source>
</reference>
<accession>A0AAV9XQ22</accession>
<name>A0AAV9XQ22_9PEZI</name>
<evidence type="ECO:0000256" key="1">
    <source>
        <dbReference type="SAM" id="MobiDB-lite"/>
    </source>
</evidence>
<comment type="caution">
    <text evidence="2">The sequence shown here is derived from an EMBL/GenBank/DDBJ whole genome shotgun (WGS) entry which is preliminary data.</text>
</comment>
<gene>
    <name evidence="2" type="ORF">TWF694_000795</name>
</gene>
<sequence length="187" mass="20773">MVFLSGKRKCFLEQNKFPSAGSFVWVKIPDIGYGRRPTSQTSFSLSTSTTKSSLPKDPKPLTLDGKLNHSSPKYHLALIKGVSWLRSGINVIVYPCVTFAKYRVLAPPQQILHARGLSDLSRNFLLPLPHLLPDTSSQKGYRAAETPPPFGQPLDCGDWATYEATWLYCGAVAFDMNWDEPVSILLS</sequence>
<dbReference type="AlphaFoldDB" id="A0AAV9XQ22"/>
<organism evidence="2 3">
    <name type="scientific">Orbilia ellipsospora</name>
    <dbReference type="NCBI Taxonomy" id="2528407"/>
    <lineage>
        <taxon>Eukaryota</taxon>
        <taxon>Fungi</taxon>
        <taxon>Dikarya</taxon>
        <taxon>Ascomycota</taxon>
        <taxon>Pezizomycotina</taxon>
        <taxon>Orbiliomycetes</taxon>
        <taxon>Orbiliales</taxon>
        <taxon>Orbiliaceae</taxon>
        <taxon>Orbilia</taxon>
    </lineage>
</organism>
<keyword evidence="3" id="KW-1185">Reference proteome</keyword>
<proteinExistence type="predicted"/>
<dbReference type="Proteomes" id="UP001365542">
    <property type="component" value="Unassembled WGS sequence"/>
</dbReference>
<evidence type="ECO:0000313" key="2">
    <source>
        <dbReference type="EMBL" id="KAK6544084.1"/>
    </source>
</evidence>
<dbReference type="EMBL" id="JAVHJO010000001">
    <property type="protein sequence ID" value="KAK6544084.1"/>
    <property type="molecule type" value="Genomic_DNA"/>
</dbReference>
<feature type="region of interest" description="Disordered" evidence="1">
    <location>
        <begin position="36"/>
        <end position="61"/>
    </location>
</feature>
<evidence type="ECO:0000313" key="3">
    <source>
        <dbReference type="Proteomes" id="UP001365542"/>
    </source>
</evidence>
<protein>
    <submittedName>
        <fullName evidence="2">Uncharacterized protein</fullName>
    </submittedName>
</protein>
<feature type="compositionally biased region" description="Low complexity" evidence="1">
    <location>
        <begin position="37"/>
        <end position="53"/>
    </location>
</feature>